<accession>A0A2U3KRZ7</accession>
<protein>
    <recommendedName>
        <fullName evidence="1">EVE domain-containing protein</fullName>
    </recommendedName>
</protein>
<dbReference type="InterPro" id="IPR002740">
    <property type="entry name" value="EVE_domain"/>
</dbReference>
<evidence type="ECO:0000313" key="3">
    <source>
        <dbReference type="Proteomes" id="UP000238701"/>
    </source>
</evidence>
<dbReference type="Gene3D" id="3.10.590.10">
    <property type="entry name" value="ph1033 like domains"/>
    <property type="match status" value="1"/>
</dbReference>
<dbReference type="Pfam" id="PF01878">
    <property type="entry name" value="EVE"/>
    <property type="match status" value="1"/>
</dbReference>
<dbReference type="InterPro" id="IPR015947">
    <property type="entry name" value="PUA-like_sf"/>
</dbReference>
<name>A0A2U3KRZ7_9BACT</name>
<reference evidence="3" key="1">
    <citation type="submission" date="2018-02" db="EMBL/GenBank/DDBJ databases">
        <authorList>
            <person name="Hausmann B."/>
        </authorList>
    </citation>
    <scope>NUCLEOTIDE SEQUENCE [LARGE SCALE GENOMIC DNA]</scope>
    <source>
        <strain evidence="3">Peat soil MAG SbA1</strain>
    </source>
</reference>
<evidence type="ECO:0000313" key="2">
    <source>
        <dbReference type="EMBL" id="SPF42448.1"/>
    </source>
</evidence>
<gene>
    <name evidence="2" type="ORF">SBA1_460045</name>
</gene>
<proteinExistence type="predicted"/>
<sequence length="126" mass="13673">MDYLLKTEPSTYSFADLQREKTTVWDGVSNPAALKHLRAMKPGERVVIYHTGDEKSAVGTATVVSVDASDARNPQVKIKLGKANSKPVTLAEAKANQLFAESPLVRQGRLSVVPLTGAQYKFLTGE</sequence>
<evidence type="ECO:0000259" key="1">
    <source>
        <dbReference type="Pfam" id="PF01878"/>
    </source>
</evidence>
<organism evidence="2 3">
    <name type="scientific">Candidatus Sulfotelmatobacter kueseliae</name>
    <dbReference type="NCBI Taxonomy" id="2042962"/>
    <lineage>
        <taxon>Bacteria</taxon>
        <taxon>Pseudomonadati</taxon>
        <taxon>Acidobacteriota</taxon>
        <taxon>Terriglobia</taxon>
        <taxon>Terriglobales</taxon>
        <taxon>Candidatus Korobacteraceae</taxon>
        <taxon>Candidatus Sulfotelmatobacter</taxon>
    </lineage>
</organism>
<dbReference type="AlphaFoldDB" id="A0A2U3KRZ7"/>
<dbReference type="OrthoDB" id="9791347at2"/>
<dbReference type="InterPro" id="IPR052181">
    <property type="entry name" value="5hmC_binding"/>
</dbReference>
<dbReference type="PANTHER" id="PTHR14087:SF7">
    <property type="entry name" value="THYMOCYTE NUCLEAR PROTEIN 1"/>
    <property type="match status" value="1"/>
</dbReference>
<dbReference type="PANTHER" id="PTHR14087">
    <property type="entry name" value="THYMOCYTE NUCLEAR PROTEIN 1"/>
    <property type="match status" value="1"/>
</dbReference>
<dbReference type="EMBL" id="OMOD01000140">
    <property type="protein sequence ID" value="SPF42448.1"/>
    <property type="molecule type" value="Genomic_DNA"/>
</dbReference>
<feature type="domain" description="EVE" evidence="1">
    <location>
        <begin position="3"/>
        <end position="123"/>
    </location>
</feature>
<dbReference type="SUPFAM" id="SSF88697">
    <property type="entry name" value="PUA domain-like"/>
    <property type="match status" value="1"/>
</dbReference>
<dbReference type="Proteomes" id="UP000238701">
    <property type="component" value="Unassembled WGS sequence"/>
</dbReference>